<comment type="pathway">
    <text evidence="2 11">Glycolipid biosynthesis; glycosylphosphatidylinositol-anchor biosynthesis.</text>
</comment>
<comment type="subcellular location">
    <subcellularLocation>
        <location evidence="1 11">Endoplasmic reticulum membrane</location>
        <topology evidence="1 11">Multi-pass membrane protein</topology>
    </subcellularLocation>
</comment>
<keyword evidence="10 11" id="KW-0472">Membrane</keyword>
<dbReference type="Proteomes" id="UP000078348">
    <property type="component" value="Unassembled WGS sequence"/>
</dbReference>
<dbReference type="GO" id="GO:0006506">
    <property type="term" value="P:GPI anchor biosynthetic process"/>
    <property type="evidence" value="ECO:0007669"/>
    <property type="project" value="UniProtKB-UniPathway"/>
</dbReference>
<comment type="similarity">
    <text evidence="3 11">Belongs to the PIGM family.</text>
</comment>
<dbReference type="PANTHER" id="PTHR12886">
    <property type="entry name" value="PIG-M MANNOSYLTRANSFERASE"/>
    <property type="match status" value="1"/>
</dbReference>
<evidence type="ECO:0000256" key="9">
    <source>
        <dbReference type="ARBA" id="ARBA00022989"/>
    </source>
</evidence>
<evidence type="ECO:0000313" key="14">
    <source>
        <dbReference type="EMBL" id="OAO15327.1"/>
    </source>
</evidence>
<feature type="transmembrane region" description="Helical" evidence="11">
    <location>
        <begin position="269"/>
        <end position="287"/>
    </location>
</feature>
<feature type="transmembrane region" description="Helical" evidence="11">
    <location>
        <begin position="78"/>
        <end position="103"/>
    </location>
</feature>
<dbReference type="GO" id="GO:0005789">
    <property type="term" value="C:endoplasmic reticulum membrane"/>
    <property type="evidence" value="ECO:0007669"/>
    <property type="project" value="UniProtKB-SubCell"/>
</dbReference>
<protein>
    <recommendedName>
        <fullName evidence="11">GPI mannosyltransferase 1</fullName>
        <ecNumber evidence="11">2.4.1.-</ecNumber>
    </recommendedName>
    <alternativeName>
        <fullName evidence="11">GPI mannosyltransferase I</fullName>
    </alternativeName>
</protein>
<dbReference type="GO" id="GO:0004376">
    <property type="term" value="F:GPI mannosyltransferase activity"/>
    <property type="evidence" value="ECO:0007669"/>
    <property type="project" value="InterPro"/>
</dbReference>
<feature type="transmembrane region" description="Helical" evidence="11">
    <location>
        <begin position="124"/>
        <end position="149"/>
    </location>
</feature>
<keyword evidence="4 11" id="KW-0337">GPI-anchor biosynthesis</keyword>
<keyword evidence="9 11" id="KW-1133">Transmembrane helix</keyword>
<evidence type="ECO:0000256" key="10">
    <source>
        <dbReference type="ARBA" id="ARBA00023136"/>
    </source>
</evidence>
<evidence type="ECO:0000256" key="3">
    <source>
        <dbReference type="ARBA" id="ARBA00011071"/>
    </source>
</evidence>
<proteinExistence type="inferred from homology"/>
<dbReference type="EC" id="2.4.1.-" evidence="11"/>
<dbReference type="OrthoDB" id="1741594at2759"/>
<keyword evidence="12" id="KW-0732">Signal</keyword>
<dbReference type="InterPro" id="IPR007704">
    <property type="entry name" value="PIG-M"/>
</dbReference>
<feature type="transmembrane region" description="Helical" evidence="11">
    <location>
        <begin position="192"/>
        <end position="217"/>
    </location>
</feature>
<evidence type="ECO:0000256" key="8">
    <source>
        <dbReference type="ARBA" id="ARBA00022824"/>
    </source>
</evidence>
<sequence length="373" mass="42998">MPSFSFSSLLVMALALHFLFIGVGEGLDRFWTSIHYTDVDYKVYTDAARHVLVGESPFQRNTYRYSPLLAHMMLPNCFLFSSFGKCLFSLFDVACGVCVYALFRGRGLSRELSQKHASIWLFNPLVIVIATRGSCDSVECFLLFLLLLLLQQDRFFAAAIVYGVAVHFRIYPIVFALALVRFCCWRTGSLRTALRFAVVSAATFLLLLLLCYGLYGWGFLEAAYLHHLHRTDVKHNYSVYFFVYTLRSTLRGLEWAPHLLLFPLISLRYYKNLPLCLFLLTFLFVAFNKVITAQYFVWWLSLLILLLPSSSLSARQWLGLFCVFLAAMNVWNVFAYQLEFYGRSVFVELWLSCLLFFVVEVLFVVAVLRSVEC</sequence>
<evidence type="ECO:0000313" key="15">
    <source>
        <dbReference type="Proteomes" id="UP000078348"/>
    </source>
</evidence>
<feature type="transmembrane region" description="Helical" evidence="11">
    <location>
        <begin position="155"/>
        <end position="180"/>
    </location>
</feature>
<evidence type="ECO:0000256" key="2">
    <source>
        <dbReference type="ARBA" id="ARBA00004687"/>
    </source>
</evidence>
<feature type="chain" id="PRO_5009084507" description="GPI mannosyltransferase 1" evidence="12">
    <location>
        <begin position="27"/>
        <end position="373"/>
    </location>
</feature>
<accession>A0A196SDC9</accession>
<feature type="transmembrane region" description="Helical" evidence="11">
    <location>
        <begin position="237"/>
        <end position="257"/>
    </location>
</feature>
<name>A0A196SDC9_BLAHN</name>
<evidence type="ECO:0000256" key="1">
    <source>
        <dbReference type="ARBA" id="ARBA00004477"/>
    </source>
</evidence>
<dbReference type="Pfam" id="PF05007">
    <property type="entry name" value="Mannosyl_trans"/>
    <property type="match status" value="1"/>
</dbReference>
<dbReference type="UniPathway" id="UPA00196"/>
<feature type="signal peptide" evidence="12">
    <location>
        <begin position="1"/>
        <end position="26"/>
    </location>
</feature>
<evidence type="ECO:0000256" key="4">
    <source>
        <dbReference type="ARBA" id="ARBA00022502"/>
    </source>
</evidence>
<comment type="caution">
    <text evidence="13">The sequence shown here is derived from an EMBL/GenBank/DDBJ whole genome shotgun (WGS) entry which is preliminary data.</text>
</comment>
<keyword evidence="5 11" id="KW-0328">Glycosyltransferase</keyword>
<keyword evidence="6 11" id="KW-0808">Transferase</keyword>
<reference evidence="13 15" key="1">
    <citation type="submission" date="2016-05" db="EMBL/GenBank/DDBJ databases">
        <title>Nuclear genome of Blastocystis sp. subtype 1 NandII.</title>
        <authorList>
            <person name="Gentekaki E."/>
            <person name="Curtis B."/>
            <person name="Stairs C."/>
            <person name="Eme L."/>
            <person name="Herman E."/>
            <person name="Klimes V."/>
            <person name="Arias M.C."/>
            <person name="Elias M."/>
            <person name="Hilliou F."/>
            <person name="Klute M."/>
            <person name="Malik S.-B."/>
            <person name="Pightling A."/>
            <person name="Rachubinski R."/>
            <person name="Salas D."/>
            <person name="Schlacht A."/>
            <person name="Suga H."/>
            <person name="Archibald J."/>
            <person name="Ball S.G."/>
            <person name="Clark G."/>
            <person name="Dacks J."/>
            <person name="Van Der Giezen M."/>
            <person name="Tsaousis A."/>
            <person name="Roger A."/>
        </authorList>
    </citation>
    <scope>NUCLEOTIDE SEQUENCE [LARGE SCALE GENOMIC DNA]</scope>
    <source>
        <strain evidence="15">ATCC 50177 / NandII</strain>
        <strain evidence="13">NandII</strain>
    </source>
</reference>
<organism evidence="13 15">
    <name type="scientific">Blastocystis sp. subtype 1 (strain ATCC 50177 / NandII)</name>
    <dbReference type="NCBI Taxonomy" id="478820"/>
    <lineage>
        <taxon>Eukaryota</taxon>
        <taxon>Sar</taxon>
        <taxon>Stramenopiles</taxon>
        <taxon>Bigyra</taxon>
        <taxon>Opalozoa</taxon>
        <taxon>Opalinata</taxon>
        <taxon>Blastocystidae</taxon>
        <taxon>Blastocystis</taxon>
    </lineage>
</organism>
<feature type="transmembrane region" description="Helical" evidence="11">
    <location>
        <begin position="349"/>
        <end position="368"/>
    </location>
</feature>
<evidence type="ECO:0000256" key="12">
    <source>
        <dbReference type="SAM" id="SignalP"/>
    </source>
</evidence>
<dbReference type="STRING" id="478820.A0A196SDC9"/>
<evidence type="ECO:0000256" key="7">
    <source>
        <dbReference type="ARBA" id="ARBA00022692"/>
    </source>
</evidence>
<keyword evidence="15" id="KW-1185">Reference proteome</keyword>
<evidence type="ECO:0000256" key="11">
    <source>
        <dbReference type="RuleBase" id="RU365064"/>
    </source>
</evidence>
<evidence type="ECO:0000313" key="13">
    <source>
        <dbReference type="EMBL" id="OAO14316.1"/>
    </source>
</evidence>
<evidence type="ECO:0000256" key="5">
    <source>
        <dbReference type="ARBA" id="ARBA00022676"/>
    </source>
</evidence>
<comment type="function">
    <text evidence="11">Catalytic subunit of the glycosylphosphatidylinositol-mannosyltransferase I complex which catalyzes the transfer of the first mannose, via an alpha-1,4 bond from a dolichol-phosphate-mannose (Dol-P-Man) to the glucosaminyl acyl phosphatidylinositol (GlcN-(acyl)PI) intermediate to generate alpha-D-Man-(1-&gt;4)-alpha-D-GlcN-(1-&gt;6)-(1-radyl,2-acyl-sn-glycero-3-phospho)-2-acyl-inositol and participates in the sixth step of the glycosylphosphatidylinositol-anchor biosynthesis.</text>
</comment>
<gene>
    <name evidence="14" type="ORF">AV274_2955</name>
    <name evidence="13" type="ORF">AV274_4020</name>
</gene>
<dbReference type="EMBL" id="LXWW01000264">
    <property type="protein sequence ID" value="OAO14316.1"/>
    <property type="molecule type" value="Genomic_DNA"/>
</dbReference>
<dbReference type="AlphaFoldDB" id="A0A196SDC9"/>
<dbReference type="GO" id="GO:0051751">
    <property type="term" value="F:alpha-1,4-mannosyltransferase activity"/>
    <property type="evidence" value="ECO:0007669"/>
    <property type="project" value="InterPro"/>
</dbReference>
<keyword evidence="8 11" id="KW-0256">Endoplasmic reticulum</keyword>
<dbReference type="PANTHER" id="PTHR12886:SF0">
    <property type="entry name" value="GPI MANNOSYLTRANSFERASE 1"/>
    <property type="match status" value="1"/>
</dbReference>
<dbReference type="EMBL" id="LXWW01000152">
    <property type="protein sequence ID" value="OAO15327.1"/>
    <property type="molecule type" value="Genomic_DNA"/>
</dbReference>
<dbReference type="GO" id="GO:1990529">
    <property type="term" value="C:glycosylphosphatidylinositol-mannosyltransferase I complex"/>
    <property type="evidence" value="ECO:0007669"/>
    <property type="project" value="TreeGrafter"/>
</dbReference>
<evidence type="ECO:0000256" key="6">
    <source>
        <dbReference type="ARBA" id="ARBA00022679"/>
    </source>
</evidence>
<feature type="transmembrane region" description="Helical" evidence="11">
    <location>
        <begin position="317"/>
        <end position="337"/>
    </location>
</feature>
<keyword evidence="7 11" id="KW-0812">Transmembrane</keyword>